<keyword evidence="2" id="KW-0812">Transmembrane</keyword>
<feature type="compositionally biased region" description="Pro residues" evidence="1">
    <location>
        <begin position="46"/>
        <end position="68"/>
    </location>
</feature>
<keyword evidence="2" id="KW-0472">Membrane</keyword>
<feature type="transmembrane region" description="Helical" evidence="2">
    <location>
        <begin position="76"/>
        <end position="98"/>
    </location>
</feature>
<proteinExistence type="predicted"/>
<organism evidence="3 4">
    <name type="scientific">Amycolatopsis heterodermiae</name>
    <dbReference type="NCBI Taxonomy" id="3110235"/>
    <lineage>
        <taxon>Bacteria</taxon>
        <taxon>Bacillati</taxon>
        <taxon>Actinomycetota</taxon>
        <taxon>Actinomycetes</taxon>
        <taxon>Pseudonocardiales</taxon>
        <taxon>Pseudonocardiaceae</taxon>
        <taxon>Amycolatopsis</taxon>
    </lineage>
</organism>
<dbReference type="EMBL" id="JAYFSI010000004">
    <property type="protein sequence ID" value="MEA5362163.1"/>
    <property type="molecule type" value="Genomic_DNA"/>
</dbReference>
<feature type="compositionally biased region" description="Pro residues" evidence="1">
    <location>
        <begin position="17"/>
        <end position="39"/>
    </location>
</feature>
<comment type="caution">
    <text evidence="3">The sequence shown here is derived from an EMBL/GenBank/DDBJ whole genome shotgun (WGS) entry which is preliminary data.</text>
</comment>
<evidence type="ECO:0000256" key="1">
    <source>
        <dbReference type="SAM" id="MobiDB-lite"/>
    </source>
</evidence>
<evidence type="ECO:0000256" key="2">
    <source>
        <dbReference type="SAM" id="Phobius"/>
    </source>
</evidence>
<name>A0ABU5R7M9_9PSEU</name>
<accession>A0ABU5R7M9</accession>
<sequence>MQQPPPFGQGQPGYGQQPPPGYGPPPGHPQQQPGYPPQGYPQQPGQVPPGYPPQQGYPPPGYGGPVPPPKKKKTGLILGIVGAVVVLLGAGIPLGIFASDYYASTGVDPVSSPVPGECQIPALVLEKAGFPSFTGTNAGGAASVPGLKQIGCGFKPGPDENVRDATMNIRVVEYSGEGAAQQAKNGFMPTKPEVAPTEVRGLGDKAALVRLITQSAFSGAELHVLKGTNVFTVEISGWDKGFFSKSPIPQQEADDAVKAVGAEIVKRLPR</sequence>
<feature type="region of interest" description="Disordered" evidence="1">
    <location>
        <begin position="1"/>
        <end position="68"/>
    </location>
</feature>
<keyword evidence="4" id="KW-1185">Reference proteome</keyword>
<dbReference type="RefSeq" id="WP_323329622.1">
    <property type="nucleotide sequence ID" value="NZ_JAYFSI010000004.1"/>
</dbReference>
<reference evidence="3 4" key="1">
    <citation type="submission" date="2023-12" db="EMBL/GenBank/DDBJ databases">
        <title>Amycolatopsis sp. V23-08.</title>
        <authorList>
            <person name="Somphong A."/>
        </authorList>
    </citation>
    <scope>NUCLEOTIDE SEQUENCE [LARGE SCALE GENOMIC DNA]</scope>
    <source>
        <strain evidence="3 4">V23-08</strain>
    </source>
</reference>
<dbReference type="Proteomes" id="UP001304298">
    <property type="component" value="Unassembled WGS sequence"/>
</dbReference>
<evidence type="ECO:0008006" key="5">
    <source>
        <dbReference type="Google" id="ProtNLM"/>
    </source>
</evidence>
<keyword evidence="2" id="KW-1133">Transmembrane helix</keyword>
<protein>
    <recommendedName>
        <fullName evidence="5">DUF3558 domain-containing protein</fullName>
    </recommendedName>
</protein>
<evidence type="ECO:0000313" key="3">
    <source>
        <dbReference type="EMBL" id="MEA5362163.1"/>
    </source>
</evidence>
<evidence type="ECO:0000313" key="4">
    <source>
        <dbReference type="Proteomes" id="UP001304298"/>
    </source>
</evidence>
<gene>
    <name evidence="3" type="ORF">VA596_21690</name>
</gene>